<gene>
    <name evidence="2" type="ORF">E2C01_048252</name>
</gene>
<evidence type="ECO:0000256" key="1">
    <source>
        <dbReference type="SAM" id="MobiDB-lite"/>
    </source>
</evidence>
<keyword evidence="3" id="KW-1185">Reference proteome</keyword>
<dbReference type="Proteomes" id="UP000324222">
    <property type="component" value="Unassembled WGS sequence"/>
</dbReference>
<comment type="caution">
    <text evidence="2">The sequence shown here is derived from an EMBL/GenBank/DDBJ whole genome shotgun (WGS) entry which is preliminary data.</text>
</comment>
<protein>
    <submittedName>
        <fullName evidence="2">Uncharacterized protein</fullName>
    </submittedName>
</protein>
<evidence type="ECO:0000313" key="3">
    <source>
        <dbReference type="Proteomes" id="UP000324222"/>
    </source>
</evidence>
<feature type="compositionally biased region" description="Low complexity" evidence="1">
    <location>
        <begin position="77"/>
        <end position="100"/>
    </location>
</feature>
<feature type="region of interest" description="Disordered" evidence="1">
    <location>
        <begin position="63"/>
        <end position="101"/>
    </location>
</feature>
<dbReference type="EMBL" id="VSRR010012283">
    <property type="protein sequence ID" value="MPC54342.1"/>
    <property type="molecule type" value="Genomic_DNA"/>
</dbReference>
<name>A0A5B7G5X4_PORTR</name>
<evidence type="ECO:0000313" key="2">
    <source>
        <dbReference type="EMBL" id="MPC54342.1"/>
    </source>
</evidence>
<sequence length="290" mass="28705">MCSAIDWCSECSHLSLLQFQAYVKDTEKHSVKEKQQPSHLVVSVRSVLTGRIRLLRPLGPAGFADGRASVRPSPRFVPGVRGPQSSPGSGPSVVAAGSRGTSLSVSPLPGLAPGVSGGQAPSVPSPALELAVGRVSLHVALPSALPLVASGMPSHTVPGPSTHLLGFDGVSLCTAPLPSLALGVSGVQSADFSGFGVVSLSAAPLPSVAPAVSVVQTPTVSGASREFAGLGGMSLGAASLCSVALGLSGLQAPADPVSSVACPEVPPQPVDAGMDPIGTEVSQAAATGWP</sequence>
<organism evidence="2 3">
    <name type="scientific">Portunus trituberculatus</name>
    <name type="common">Swimming crab</name>
    <name type="synonym">Neptunus trituberculatus</name>
    <dbReference type="NCBI Taxonomy" id="210409"/>
    <lineage>
        <taxon>Eukaryota</taxon>
        <taxon>Metazoa</taxon>
        <taxon>Ecdysozoa</taxon>
        <taxon>Arthropoda</taxon>
        <taxon>Crustacea</taxon>
        <taxon>Multicrustacea</taxon>
        <taxon>Malacostraca</taxon>
        <taxon>Eumalacostraca</taxon>
        <taxon>Eucarida</taxon>
        <taxon>Decapoda</taxon>
        <taxon>Pleocyemata</taxon>
        <taxon>Brachyura</taxon>
        <taxon>Eubrachyura</taxon>
        <taxon>Portunoidea</taxon>
        <taxon>Portunidae</taxon>
        <taxon>Portuninae</taxon>
        <taxon>Portunus</taxon>
    </lineage>
</organism>
<dbReference type="AlphaFoldDB" id="A0A5B7G5X4"/>
<accession>A0A5B7G5X4</accession>
<reference evidence="2 3" key="1">
    <citation type="submission" date="2019-05" db="EMBL/GenBank/DDBJ databases">
        <title>Another draft genome of Portunus trituberculatus and its Hox gene families provides insights of decapod evolution.</title>
        <authorList>
            <person name="Jeong J.-H."/>
            <person name="Song I."/>
            <person name="Kim S."/>
            <person name="Choi T."/>
            <person name="Kim D."/>
            <person name="Ryu S."/>
            <person name="Kim W."/>
        </authorList>
    </citation>
    <scope>NUCLEOTIDE SEQUENCE [LARGE SCALE GENOMIC DNA]</scope>
    <source>
        <tissue evidence="2">Muscle</tissue>
    </source>
</reference>
<proteinExistence type="predicted"/>